<dbReference type="AlphaFoldDB" id="A0A3M7Q9W6"/>
<feature type="transmembrane region" description="Helical" evidence="1">
    <location>
        <begin position="235"/>
        <end position="254"/>
    </location>
</feature>
<keyword evidence="3" id="KW-1185">Reference proteome</keyword>
<sequence length="301" mass="34682">MESLSNEQLLAEIDQPNERELYAEIQKIGLNGYLLKNTPKEILTKFLPSILCHLQFETWLHRLNSKFNNQQPINQTDNQLIVNIDYNQFDQPTTSGLSSIQITNSNSSNIPPTITVADTNVIQNYLEIQTSSNDQIEEDLWPAVFNFPAEKLDDVLLESLRDVDVILSKKDRSDIVNVLFKQILSYKKLYPSGFQYREAAKSFVKIIIQVMHLNSIPFLYFLEPYLLLISSLKDFAWFGNLTLITVVIGTLAILRRIELIIFQMLIDLLFCCSKNVVENPDSNEQLCNKNQVRCFGCFFID</sequence>
<comment type="caution">
    <text evidence="2">The sequence shown here is derived from an EMBL/GenBank/DDBJ whole genome shotgun (WGS) entry which is preliminary data.</text>
</comment>
<dbReference type="OrthoDB" id="10230441at2759"/>
<accession>A0A3M7Q9W6</accession>
<reference evidence="2 3" key="1">
    <citation type="journal article" date="2018" name="Sci. Rep.">
        <title>Genomic signatures of local adaptation to the degree of environmental predictability in rotifers.</title>
        <authorList>
            <person name="Franch-Gras L."/>
            <person name="Hahn C."/>
            <person name="Garcia-Roger E.M."/>
            <person name="Carmona M.J."/>
            <person name="Serra M."/>
            <person name="Gomez A."/>
        </authorList>
    </citation>
    <scope>NUCLEOTIDE SEQUENCE [LARGE SCALE GENOMIC DNA]</scope>
    <source>
        <strain evidence="2">HYR1</strain>
    </source>
</reference>
<keyword evidence="1" id="KW-0812">Transmembrane</keyword>
<name>A0A3M7Q9W6_BRAPC</name>
<dbReference type="EMBL" id="REGN01006947">
    <property type="protein sequence ID" value="RNA07768.1"/>
    <property type="molecule type" value="Genomic_DNA"/>
</dbReference>
<evidence type="ECO:0000313" key="2">
    <source>
        <dbReference type="EMBL" id="RNA07768.1"/>
    </source>
</evidence>
<keyword evidence="1" id="KW-0472">Membrane</keyword>
<dbReference type="Proteomes" id="UP000276133">
    <property type="component" value="Unassembled WGS sequence"/>
</dbReference>
<gene>
    <name evidence="2" type="ORF">BpHYR1_025402</name>
</gene>
<evidence type="ECO:0000256" key="1">
    <source>
        <dbReference type="SAM" id="Phobius"/>
    </source>
</evidence>
<evidence type="ECO:0000313" key="3">
    <source>
        <dbReference type="Proteomes" id="UP000276133"/>
    </source>
</evidence>
<keyword evidence="1" id="KW-1133">Transmembrane helix</keyword>
<proteinExistence type="predicted"/>
<protein>
    <submittedName>
        <fullName evidence="2">Uncharacterized protein</fullName>
    </submittedName>
</protein>
<organism evidence="2 3">
    <name type="scientific">Brachionus plicatilis</name>
    <name type="common">Marine rotifer</name>
    <name type="synonym">Brachionus muelleri</name>
    <dbReference type="NCBI Taxonomy" id="10195"/>
    <lineage>
        <taxon>Eukaryota</taxon>
        <taxon>Metazoa</taxon>
        <taxon>Spiralia</taxon>
        <taxon>Gnathifera</taxon>
        <taxon>Rotifera</taxon>
        <taxon>Eurotatoria</taxon>
        <taxon>Monogononta</taxon>
        <taxon>Pseudotrocha</taxon>
        <taxon>Ploima</taxon>
        <taxon>Brachionidae</taxon>
        <taxon>Brachionus</taxon>
    </lineage>
</organism>